<comment type="caution">
    <text evidence="2">The sequence shown here is derived from an EMBL/GenBank/DDBJ whole genome shotgun (WGS) entry which is preliminary data.</text>
</comment>
<dbReference type="AlphaFoldDB" id="A0A511V1K1"/>
<evidence type="ECO:0000256" key="1">
    <source>
        <dbReference type="SAM" id="Coils"/>
    </source>
</evidence>
<evidence type="ECO:0000313" key="3">
    <source>
        <dbReference type="Proteomes" id="UP000321157"/>
    </source>
</evidence>
<sequence length="174" mass="20774">MDLEVRIENLKQEIKEKQNLLAELEEKLTEYKNQQERRKQYMSSKEIIDYVENRSGKLINMSTIKRWTDEGYLGEVIDEREHFWALKTKQGKKRNLYRKSTVLSFLYNRGYIAPYYNVLDEVLYSTENASFSAVVIDVRMENGQFLYKIQLQDYTIIDNIDEKQLKGAENDGEY</sequence>
<dbReference type="OrthoDB" id="2864841at2"/>
<dbReference type="Proteomes" id="UP000321157">
    <property type="component" value="Unassembled WGS sequence"/>
</dbReference>
<proteinExistence type="predicted"/>
<protein>
    <submittedName>
        <fullName evidence="2">Uncharacterized protein</fullName>
    </submittedName>
</protein>
<feature type="coiled-coil region" evidence="1">
    <location>
        <begin position="7"/>
        <end position="44"/>
    </location>
</feature>
<keyword evidence="1" id="KW-0175">Coiled coil</keyword>
<dbReference type="EMBL" id="BJXX01000013">
    <property type="protein sequence ID" value="GEN32786.1"/>
    <property type="molecule type" value="Genomic_DNA"/>
</dbReference>
<keyword evidence="3" id="KW-1185">Reference proteome</keyword>
<organism evidence="2 3">
    <name type="scientific">Aneurinibacillus danicus</name>
    <dbReference type="NCBI Taxonomy" id="267746"/>
    <lineage>
        <taxon>Bacteria</taxon>
        <taxon>Bacillati</taxon>
        <taxon>Bacillota</taxon>
        <taxon>Bacilli</taxon>
        <taxon>Bacillales</taxon>
        <taxon>Paenibacillaceae</taxon>
        <taxon>Aneurinibacillus group</taxon>
        <taxon>Aneurinibacillus</taxon>
    </lineage>
</organism>
<evidence type="ECO:0000313" key="2">
    <source>
        <dbReference type="EMBL" id="GEN32786.1"/>
    </source>
</evidence>
<name>A0A511V1K1_9BACL</name>
<reference evidence="2 3" key="1">
    <citation type="submission" date="2019-07" db="EMBL/GenBank/DDBJ databases">
        <title>Whole genome shotgun sequence of Aneurinibacillus danicus NBRC 102444.</title>
        <authorList>
            <person name="Hosoyama A."/>
            <person name="Uohara A."/>
            <person name="Ohji S."/>
            <person name="Ichikawa N."/>
        </authorList>
    </citation>
    <scope>NUCLEOTIDE SEQUENCE [LARGE SCALE GENOMIC DNA]</scope>
    <source>
        <strain evidence="2 3">NBRC 102444</strain>
    </source>
</reference>
<dbReference type="RefSeq" id="WP_146808083.1">
    <property type="nucleotide sequence ID" value="NZ_BJXX01000013.1"/>
</dbReference>
<accession>A0A511V1K1</accession>
<gene>
    <name evidence="2" type="ORF">ADA01nite_02460</name>
</gene>